<dbReference type="AlphaFoldDB" id="A0A3B4X2R6"/>
<name>A0A3B4X2R6_SERLL</name>
<sequence>ETFSIDVARTHHDVGIPVKELDTFLQTPEAALHAAYRLLLMLNHLTFQLVIQILQNDPDDLNHRQDQRAKSQGACVVSIQKDETRGRNIIRLLEGPCRHKVGAPEEQEDVVELEEDEIFVVDGLTTVEGVGGVERLEKERRSRMVTSAPGSPFRLANSM</sequence>
<reference evidence="1" key="2">
    <citation type="submission" date="2025-09" db="UniProtKB">
        <authorList>
            <consortium name="Ensembl"/>
        </authorList>
    </citation>
    <scope>IDENTIFICATION</scope>
</reference>
<dbReference type="GeneTree" id="ENSGT00960000186758"/>
<proteinExistence type="predicted"/>
<evidence type="ECO:0000313" key="2">
    <source>
        <dbReference type="Proteomes" id="UP000261360"/>
    </source>
</evidence>
<accession>A0A3B4X2R6</accession>
<reference evidence="1" key="1">
    <citation type="submission" date="2025-08" db="UniProtKB">
        <authorList>
            <consortium name="Ensembl"/>
        </authorList>
    </citation>
    <scope>IDENTIFICATION</scope>
</reference>
<dbReference type="Ensembl" id="ENSSLDT00000010854.1">
    <property type="protein sequence ID" value="ENSSLDP00000010471.1"/>
    <property type="gene ID" value="ENSSLDG00000008357.1"/>
</dbReference>
<dbReference type="Proteomes" id="UP000261360">
    <property type="component" value="Unplaced"/>
</dbReference>
<protein>
    <submittedName>
        <fullName evidence="1">Uncharacterized protein</fullName>
    </submittedName>
</protein>
<evidence type="ECO:0000313" key="1">
    <source>
        <dbReference type="Ensembl" id="ENSSLDP00000010471.1"/>
    </source>
</evidence>
<organism evidence="1 2">
    <name type="scientific">Seriola lalandi dorsalis</name>
    <dbReference type="NCBI Taxonomy" id="1841481"/>
    <lineage>
        <taxon>Eukaryota</taxon>
        <taxon>Metazoa</taxon>
        <taxon>Chordata</taxon>
        <taxon>Craniata</taxon>
        <taxon>Vertebrata</taxon>
        <taxon>Euteleostomi</taxon>
        <taxon>Actinopterygii</taxon>
        <taxon>Neopterygii</taxon>
        <taxon>Teleostei</taxon>
        <taxon>Neoteleostei</taxon>
        <taxon>Acanthomorphata</taxon>
        <taxon>Carangaria</taxon>
        <taxon>Carangiformes</taxon>
        <taxon>Carangidae</taxon>
        <taxon>Seriola</taxon>
    </lineage>
</organism>
<keyword evidence="2" id="KW-1185">Reference proteome</keyword>